<accession>A0A9N7UV22</accession>
<comment type="caution">
    <text evidence="2">The sequence shown here is derived from an EMBL/GenBank/DDBJ whole genome shotgun (WGS) entry which is preliminary data.</text>
</comment>
<sequence>MAARPCSAKKDILCKHVTWDTLSSLYTPDDPTTVLRRAGHYWDSVVSGGPVCSAWHGLSPFTAAIGDMHLVRCNLRIQHSPVRSTAAGSRGGHVLATPRPPSDPPGVMLARFRTSPRPSEPRPAEVASTDPKRNGHL</sequence>
<proteinExistence type="predicted"/>
<reference evidence="2" key="1">
    <citation type="submission" date="2020-03" db="EMBL/GenBank/DDBJ databases">
        <authorList>
            <person name="Weist P."/>
        </authorList>
    </citation>
    <scope>NUCLEOTIDE SEQUENCE</scope>
</reference>
<protein>
    <submittedName>
        <fullName evidence="2">Uncharacterized protein</fullName>
    </submittedName>
</protein>
<dbReference type="EMBL" id="CADEAL010002056">
    <property type="protein sequence ID" value="CAB1437652.1"/>
    <property type="molecule type" value="Genomic_DNA"/>
</dbReference>
<evidence type="ECO:0000313" key="2">
    <source>
        <dbReference type="EMBL" id="CAB1437652.1"/>
    </source>
</evidence>
<feature type="region of interest" description="Disordered" evidence="1">
    <location>
        <begin position="83"/>
        <end position="137"/>
    </location>
</feature>
<name>A0A9N7UV22_PLEPL</name>
<gene>
    <name evidence="2" type="ORF">PLEPLA_LOCUS25680</name>
</gene>
<evidence type="ECO:0000256" key="1">
    <source>
        <dbReference type="SAM" id="MobiDB-lite"/>
    </source>
</evidence>
<organism evidence="2 3">
    <name type="scientific">Pleuronectes platessa</name>
    <name type="common">European plaice</name>
    <dbReference type="NCBI Taxonomy" id="8262"/>
    <lineage>
        <taxon>Eukaryota</taxon>
        <taxon>Metazoa</taxon>
        <taxon>Chordata</taxon>
        <taxon>Craniata</taxon>
        <taxon>Vertebrata</taxon>
        <taxon>Euteleostomi</taxon>
        <taxon>Actinopterygii</taxon>
        <taxon>Neopterygii</taxon>
        <taxon>Teleostei</taxon>
        <taxon>Neoteleostei</taxon>
        <taxon>Acanthomorphata</taxon>
        <taxon>Carangaria</taxon>
        <taxon>Pleuronectiformes</taxon>
        <taxon>Pleuronectoidei</taxon>
        <taxon>Pleuronectidae</taxon>
        <taxon>Pleuronectes</taxon>
    </lineage>
</organism>
<evidence type="ECO:0000313" key="3">
    <source>
        <dbReference type="Proteomes" id="UP001153269"/>
    </source>
</evidence>
<dbReference type="Proteomes" id="UP001153269">
    <property type="component" value="Unassembled WGS sequence"/>
</dbReference>
<keyword evidence="3" id="KW-1185">Reference proteome</keyword>
<dbReference type="AlphaFoldDB" id="A0A9N7UV22"/>